<sequence>MKKMKVQDLLQSGHSLMNNIVMDTAGLLGEAYFAIKIDDLLKERGITQKDLAQMTGMRVGTISELVNGKGISINKVQLFALMAALRVKSIDDLYEMKFPEDLEMTFEKEQAEWKSTKEMPVAVKEMYKNNVLKSSGLL</sequence>
<dbReference type="InterPro" id="IPR010982">
    <property type="entry name" value="Lambda_DNA-bd_dom_sf"/>
</dbReference>
<dbReference type="InterPro" id="IPR001387">
    <property type="entry name" value="Cro/C1-type_HTH"/>
</dbReference>
<dbReference type="Pfam" id="PF13443">
    <property type="entry name" value="HTH_26"/>
    <property type="match status" value="1"/>
</dbReference>
<reference evidence="2 3" key="1">
    <citation type="submission" date="2019-05" db="EMBL/GenBank/DDBJ databases">
        <title>Psychrobacillus vulpis sp. nov., a new species isolated from feces of a red fox that inhabits in The Tablas de Daimiel Natural Park, Albacete, Spain.</title>
        <authorList>
            <person name="Rodriguez M."/>
            <person name="Reina J.C."/>
            <person name="Bejar V."/>
            <person name="Llamas I."/>
        </authorList>
    </citation>
    <scope>NUCLEOTIDE SEQUENCE [LARGE SCALE GENOMIC DNA]</scope>
    <source>
        <strain evidence="2 3">NEAU-3TGS17</strain>
    </source>
</reference>
<dbReference type="SUPFAM" id="SSF47413">
    <property type="entry name" value="lambda repressor-like DNA-binding domains"/>
    <property type="match status" value="1"/>
</dbReference>
<dbReference type="RefSeq" id="WP_142539740.1">
    <property type="nucleotide sequence ID" value="NZ_BMIE01000007.1"/>
</dbReference>
<protein>
    <submittedName>
        <fullName evidence="2">Helix-turn-helix transcriptional regulator</fullName>
    </submittedName>
</protein>
<organism evidence="2 3">
    <name type="scientific">Psychrobacillus lasiicapitis</name>
    <dbReference type="NCBI Taxonomy" id="1636719"/>
    <lineage>
        <taxon>Bacteria</taxon>
        <taxon>Bacillati</taxon>
        <taxon>Bacillota</taxon>
        <taxon>Bacilli</taxon>
        <taxon>Bacillales</taxon>
        <taxon>Bacillaceae</taxon>
        <taxon>Psychrobacillus</taxon>
    </lineage>
</organism>
<evidence type="ECO:0000313" key="3">
    <source>
        <dbReference type="Proteomes" id="UP000317316"/>
    </source>
</evidence>
<dbReference type="CDD" id="cd00093">
    <property type="entry name" value="HTH_XRE"/>
    <property type="match status" value="1"/>
</dbReference>
<feature type="domain" description="HTH cro/C1-type" evidence="1">
    <location>
        <begin position="37"/>
        <end position="93"/>
    </location>
</feature>
<dbReference type="PROSITE" id="PS50943">
    <property type="entry name" value="HTH_CROC1"/>
    <property type="match status" value="1"/>
</dbReference>
<proteinExistence type="predicted"/>
<dbReference type="Gene3D" id="1.10.260.40">
    <property type="entry name" value="lambda repressor-like DNA-binding domains"/>
    <property type="match status" value="1"/>
</dbReference>
<comment type="caution">
    <text evidence="2">The sequence shown here is derived from an EMBL/GenBank/DDBJ whole genome shotgun (WGS) entry which is preliminary data.</text>
</comment>
<gene>
    <name evidence="2" type="ORF">FG382_15180</name>
</gene>
<dbReference type="GO" id="GO:0003677">
    <property type="term" value="F:DNA binding"/>
    <property type="evidence" value="ECO:0007669"/>
    <property type="project" value="InterPro"/>
</dbReference>
<evidence type="ECO:0000259" key="1">
    <source>
        <dbReference type="PROSITE" id="PS50943"/>
    </source>
</evidence>
<accession>A0A544T1H1</accession>
<dbReference type="OrthoDB" id="2186666at2"/>
<dbReference type="SMART" id="SM00530">
    <property type="entry name" value="HTH_XRE"/>
    <property type="match status" value="1"/>
</dbReference>
<dbReference type="AlphaFoldDB" id="A0A544T1H1"/>
<dbReference type="EMBL" id="VDGH01000009">
    <property type="protein sequence ID" value="TQR11294.1"/>
    <property type="molecule type" value="Genomic_DNA"/>
</dbReference>
<dbReference type="Proteomes" id="UP000317316">
    <property type="component" value="Unassembled WGS sequence"/>
</dbReference>
<name>A0A544T1H1_9BACI</name>
<evidence type="ECO:0000313" key="2">
    <source>
        <dbReference type="EMBL" id="TQR11294.1"/>
    </source>
</evidence>
<keyword evidence="3" id="KW-1185">Reference proteome</keyword>